<proteinExistence type="predicted"/>
<gene>
    <name evidence="1" type="ORF">GM418_23835</name>
</gene>
<dbReference type="RefSeq" id="WP_158869710.1">
    <property type="nucleotide sequence ID" value="NZ_CP046401.1"/>
</dbReference>
<name>A0A6I6JZ09_9BACT</name>
<evidence type="ECO:0000313" key="2">
    <source>
        <dbReference type="Proteomes" id="UP000428260"/>
    </source>
</evidence>
<organism evidence="1 2">
    <name type="scientific">Maribellus comscasis</name>
    <dbReference type="NCBI Taxonomy" id="2681766"/>
    <lineage>
        <taxon>Bacteria</taxon>
        <taxon>Pseudomonadati</taxon>
        <taxon>Bacteroidota</taxon>
        <taxon>Bacteroidia</taxon>
        <taxon>Marinilabiliales</taxon>
        <taxon>Prolixibacteraceae</taxon>
        <taxon>Maribellus</taxon>
    </lineage>
</organism>
<keyword evidence="2" id="KW-1185">Reference proteome</keyword>
<dbReference type="KEGG" id="mcos:GM418_23835"/>
<protein>
    <submittedName>
        <fullName evidence="1">Uncharacterized protein</fullName>
    </submittedName>
</protein>
<evidence type="ECO:0000313" key="1">
    <source>
        <dbReference type="EMBL" id="QGY46579.1"/>
    </source>
</evidence>
<dbReference type="Proteomes" id="UP000428260">
    <property type="component" value="Chromosome"/>
</dbReference>
<sequence length="75" mass="8393">MFGGFGFDMLSKLTGKKFSVSAVRVKKFCATTQFDSTKAHNCGFKAPYTLSEGLHNTLHYEFIDKNKDGITFESD</sequence>
<accession>A0A6I6JZ09</accession>
<dbReference type="EMBL" id="CP046401">
    <property type="protein sequence ID" value="QGY46579.1"/>
    <property type="molecule type" value="Genomic_DNA"/>
</dbReference>
<reference evidence="1 2" key="1">
    <citation type="submission" date="2019-11" db="EMBL/GenBank/DDBJ databases">
        <authorList>
            <person name="Zheng R.K."/>
            <person name="Sun C.M."/>
        </authorList>
    </citation>
    <scope>NUCLEOTIDE SEQUENCE [LARGE SCALE GENOMIC DNA]</scope>
    <source>
        <strain evidence="1 2">WC007</strain>
    </source>
</reference>
<dbReference type="AlphaFoldDB" id="A0A6I6JZ09"/>